<evidence type="ECO:0000259" key="11">
    <source>
        <dbReference type="PROSITE" id="PS51210"/>
    </source>
</evidence>
<evidence type="ECO:0000256" key="4">
    <source>
        <dbReference type="ARBA" id="ARBA00022963"/>
    </source>
</evidence>
<evidence type="ECO:0000256" key="10">
    <source>
        <dbReference type="SAM" id="MobiDB-lite"/>
    </source>
</evidence>
<evidence type="ECO:0000256" key="9">
    <source>
        <dbReference type="RuleBase" id="RU362103"/>
    </source>
</evidence>
<dbReference type="STRING" id="150374.A0A0M9VUY2"/>
<dbReference type="Gene3D" id="3.40.1090.10">
    <property type="entry name" value="Cytosolic phospholipase A2 catalytic domain"/>
    <property type="match status" value="1"/>
</dbReference>
<keyword evidence="13" id="KW-1185">Reference proteome</keyword>
<comment type="similarity">
    <text evidence="1 9">Belongs to the lysophospholipase family.</text>
</comment>
<evidence type="ECO:0000256" key="7">
    <source>
        <dbReference type="ARBA" id="ARBA00049531"/>
    </source>
</evidence>
<comment type="catalytic activity">
    <reaction evidence="7 9">
        <text>a 1-acyl-sn-glycero-3-phosphocholine + H2O = sn-glycerol 3-phosphocholine + a fatty acid + H(+)</text>
        <dbReference type="Rhea" id="RHEA:15177"/>
        <dbReference type="ChEBI" id="CHEBI:15377"/>
        <dbReference type="ChEBI" id="CHEBI:15378"/>
        <dbReference type="ChEBI" id="CHEBI:16870"/>
        <dbReference type="ChEBI" id="CHEBI:28868"/>
        <dbReference type="ChEBI" id="CHEBI:58168"/>
        <dbReference type="EC" id="3.1.1.5"/>
    </reaction>
</comment>
<evidence type="ECO:0000256" key="1">
    <source>
        <dbReference type="ARBA" id="ARBA00008780"/>
    </source>
</evidence>
<accession>A0A0M9VUY2</accession>
<reference evidence="12 13" key="1">
    <citation type="submission" date="2015-07" db="EMBL/GenBank/DDBJ databases">
        <title>The genome of the fungus Escovopsis weberi, a specialized disease agent of ant agriculture.</title>
        <authorList>
            <person name="de Man T.J."/>
            <person name="Stajich J.E."/>
            <person name="Kubicek C.P."/>
            <person name="Chenthamara K."/>
            <person name="Atanasova L."/>
            <person name="Druzhinina I.S."/>
            <person name="Birnbaum S."/>
            <person name="Barribeau S.M."/>
            <person name="Teiling C."/>
            <person name="Suen G."/>
            <person name="Currie C."/>
            <person name="Gerardo N.M."/>
        </authorList>
    </citation>
    <scope>NUCLEOTIDE SEQUENCE [LARGE SCALE GENOMIC DNA]</scope>
</reference>
<evidence type="ECO:0000313" key="13">
    <source>
        <dbReference type="Proteomes" id="UP000053831"/>
    </source>
</evidence>
<proteinExistence type="inferred from homology"/>
<name>A0A0M9VUY2_ESCWE</name>
<dbReference type="EC" id="3.1.1.5" evidence="2 9"/>
<comment type="caution">
    <text evidence="12">The sequence shown here is derived from an EMBL/GenBank/DDBJ whole genome shotgun (WGS) entry which is preliminary data.</text>
</comment>
<dbReference type="SUPFAM" id="SSF52151">
    <property type="entry name" value="FabD/lysophospholipase-like"/>
    <property type="match status" value="1"/>
</dbReference>
<evidence type="ECO:0000256" key="3">
    <source>
        <dbReference type="ARBA" id="ARBA00022801"/>
    </source>
</evidence>
<dbReference type="AlphaFoldDB" id="A0A0M9VUY2"/>
<evidence type="ECO:0000313" key="12">
    <source>
        <dbReference type="EMBL" id="KOS20412.1"/>
    </source>
</evidence>
<dbReference type="InterPro" id="IPR002642">
    <property type="entry name" value="LysoPLipase_cat_dom"/>
</dbReference>
<dbReference type="Pfam" id="PF01735">
    <property type="entry name" value="PLA2_B"/>
    <property type="match status" value="1"/>
</dbReference>
<organism evidence="12 13">
    <name type="scientific">Escovopsis weberi</name>
    <dbReference type="NCBI Taxonomy" id="150374"/>
    <lineage>
        <taxon>Eukaryota</taxon>
        <taxon>Fungi</taxon>
        <taxon>Dikarya</taxon>
        <taxon>Ascomycota</taxon>
        <taxon>Pezizomycotina</taxon>
        <taxon>Sordariomycetes</taxon>
        <taxon>Hypocreomycetidae</taxon>
        <taxon>Hypocreales</taxon>
        <taxon>Hypocreaceae</taxon>
        <taxon>Escovopsis</taxon>
    </lineage>
</organism>
<gene>
    <name evidence="12" type="ORF">ESCO_005476</name>
</gene>
<dbReference type="Proteomes" id="UP000053831">
    <property type="component" value="Unassembled WGS sequence"/>
</dbReference>
<dbReference type="OrthoDB" id="4084751at2759"/>
<sequence>MARQHATGLSVNETDWLSRRANNTVPAMKSLLSRADIGIDTDSYVDDIVNSGRSPPRIAVAFSGGGYRSLMTGAGALAAFDNRSSDANQASGGSLGGLLQSATYIAGLSGGSWLVGTIYVQNFTAVETITQQNGAASSSSNMSLDTLWQFDQTILEGPSDLNAIEYYRQIIDDVNAKSSAGFNTTITDYWGRALSYQFVNASDGGPAVTFSSISNDTDFSQAQAPLPLIVAVERAPGQLLVPTNSTIIEFNPWEMGSFDPAVSAFAPLQFVGSNFTNGSIPSSGSCIAGLDNAGFVMGTSSSLFNEAFLRLQNTSGVPDFILNVLNETLGNIGSEDRDVAVWPNPFYQYGSGANPAANANANSRDLSLVDGGEDLQNIPFHPLLQPDRRVDVIFAVDASADTPSNWPNGTSLVATYQRSTSSNGGNSSSNLPFPPVPDQNTFVNLGLNERPTFFGCQNGSNTSTPNFPLVVYLPNAPYTSNSSSNVSTFDIQFSDSQRDLIIQNGYDVATLGNGTVDREWPTCVACAILARSFSRGNGTVPSRCATCFDRYCWNGTIDSTTPGAYEPSPILAGGQLPGLPTATQTTQTGTTSPTTQTGTTSQTTTTGSQTTQTTSATGTGSVTTAAAAAGGQATQTLAMNANSGAGRTTPIALAIAIAALVLLI</sequence>
<protein>
    <recommendedName>
        <fullName evidence="2 9">Lysophospholipase</fullName>
        <ecNumber evidence="2 9">3.1.1.5</ecNumber>
    </recommendedName>
</protein>
<evidence type="ECO:0000256" key="5">
    <source>
        <dbReference type="ARBA" id="ARBA00023098"/>
    </source>
</evidence>
<dbReference type="EMBL" id="LGSR01000017">
    <property type="protein sequence ID" value="KOS20412.1"/>
    <property type="molecule type" value="Genomic_DNA"/>
</dbReference>
<evidence type="ECO:0000256" key="8">
    <source>
        <dbReference type="PROSITE-ProRule" id="PRU00555"/>
    </source>
</evidence>
<dbReference type="GO" id="GO:0046475">
    <property type="term" value="P:glycerophospholipid catabolic process"/>
    <property type="evidence" value="ECO:0007669"/>
    <property type="project" value="TreeGrafter"/>
</dbReference>
<dbReference type="PANTHER" id="PTHR10728">
    <property type="entry name" value="CYTOSOLIC PHOSPHOLIPASE A2"/>
    <property type="match status" value="1"/>
</dbReference>
<feature type="domain" description="PLA2c" evidence="11">
    <location>
        <begin position="1"/>
        <end position="558"/>
    </location>
</feature>
<dbReference type="GO" id="GO:0005783">
    <property type="term" value="C:endoplasmic reticulum"/>
    <property type="evidence" value="ECO:0007669"/>
    <property type="project" value="TreeGrafter"/>
</dbReference>
<keyword evidence="6" id="KW-0325">Glycoprotein</keyword>
<keyword evidence="4 8" id="KW-0442">Lipid degradation</keyword>
<dbReference type="PANTHER" id="PTHR10728:SF62">
    <property type="entry name" value="LYSOPHOSPHOLIPASE"/>
    <property type="match status" value="1"/>
</dbReference>
<keyword evidence="5 8" id="KW-0443">Lipid metabolism</keyword>
<dbReference type="GO" id="GO:0004623">
    <property type="term" value="F:phospholipase A2 activity"/>
    <property type="evidence" value="ECO:0007669"/>
    <property type="project" value="TreeGrafter"/>
</dbReference>
<dbReference type="GO" id="GO:0004622">
    <property type="term" value="F:phosphatidylcholine lysophospholipase activity"/>
    <property type="evidence" value="ECO:0007669"/>
    <property type="project" value="UniProtKB-EC"/>
</dbReference>
<evidence type="ECO:0000256" key="2">
    <source>
        <dbReference type="ARBA" id="ARBA00013274"/>
    </source>
</evidence>
<dbReference type="PROSITE" id="PS51210">
    <property type="entry name" value="PLA2C"/>
    <property type="match status" value="1"/>
</dbReference>
<dbReference type="SMART" id="SM00022">
    <property type="entry name" value="PLAc"/>
    <property type="match status" value="1"/>
</dbReference>
<evidence type="ECO:0000256" key="6">
    <source>
        <dbReference type="ARBA" id="ARBA00023180"/>
    </source>
</evidence>
<dbReference type="GO" id="GO:0005829">
    <property type="term" value="C:cytosol"/>
    <property type="evidence" value="ECO:0007669"/>
    <property type="project" value="TreeGrafter"/>
</dbReference>
<feature type="compositionally biased region" description="Low complexity" evidence="10">
    <location>
        <begin position="581"/>
        <end position="618"/>
    </location>
</feature>
<dbReference type="FunFam" id="3.40.1090.10:FF:000010">
    <property type="entry name" value="Lysophospholipase"/>
    <property type="match status" value="1"/>
</dbReference>
<feature type="region of interest" description="Disordered" evidence="10">
    <location>
        <begin position="564"/>
        <end position="618"/>
    </location>
</feature>
<dbReference type="InterPro" id="IPR016035">
    <property type="entry name" value="Acyl_Trfase/lysoPLipase"/>
</dbReference>
<keyword evidence="3 8" id="KW-0378">Hydrolase</keyword>